<sequence length="268" mass="28715">MTALAELENVNSAEAVEAAFQNIGALDEDGFHPRIVRALYDKFTALHEEAGKLLESHADFLAMWDDGAHGTHRCHPTSTLFFFSASFNPDWKVARTAQGSKRPDKDGRLPGRSRGRGRGKSGRGNGAKKRPAAEALSATDKEVAQGVQDQLEDLFGETAASRGVQHLLRSDIGVSETPPCTLNTGAPGTPPEVASRFAIMIEKGILPSTTLEQRRRNSRTSGTNYGVPEGLSEALYYEDEEPASTVRCCCATGGFIAAVLFCAACPCS</sequence>
<reference evidence="2 3" key="1">
    <citation type="submission" date="2016-02" db="EMBL/GenBank/DDBJ databases">
        <title>Genome analysis of coral dinoflagellate symbionts highlights evolutionary adaptations to a symbiotic lifestyle.</title>
        <authorList>
            <person name="Aranda M."/>
            <person name="Li Y."/>
            <person name="Liew Y.J."/>
            <person name="Baumgarten S."/>
            <person name="Simakov O."/>
            <person name="Wilson M."/>
            <person name="Piel J."/>
            <person name="Ashoor H."/>
            <person name="Bougouffa S."/>
            <person name="Bajic V.B."/>
            <person name="Ryu T."/>
            <person name="Ravasi T."/>
            <person name="Bayer T."/>
            <person name="Micklem G."/>
            <person name="Kim H."/>
            <person name="Bhak J."/>
            <person name="Lajeunesse T.C."/>
            <person name="Voolstra C.R."/>
        </authorList>
    </citation>
    <scope>NUCLEOTIDE SEQUENCE [LARGE SCALE GENOMIC DNA]</scope>
    <source>
        <strain evidence="2 3">CCMP2467</strain>
    </source>
</reference>
<organism evidence="2 3">
    <name type="scientific">Symbiodinium microadriaticum</name>
    <name type="common">Dinoflagellate</name>
    <name type="synonym">Zooxanthella microadriatica</name>
    <dbReference type="NCBI Taxonomy" id="2951"/>
    <lineage>
        <taxon>Eukaryota</taxon>
        <taxon>Sar</taxon>
        <taxon>Alveolata</taxon>
        <taxon>Dinophyceae</taxon>
        <taxon>Suessiales</taxon>
        <taxon>Symbiodiniaceae</taxon>
        <taxon>Symbiodinium</taxon>
    </lineage>
</organism>
<dbReference type="AlphaFoldDB" id="A0A1Q9DHJ4"/>
<keyword evidence="3" id="KW-1185">Reference proteome</keyword>
<name>A0A1Q9DHJ4_SYMMI</name>
<gene>
    <name evidence="2" type="ORF">AK812_SmicGene23307</name>
</gene>
<comment type="caution">
    <text evidence="2">The sequence shown here is derived from an EMBL/GenBank/DDBJ whole genome shotgun (WGS) entry which is preliminary data.</text>
</comment>
<evidence type="ECO:0000256" key="1">
    <source>
        <dbReference type="SAM" id="MobiDB-lite"/>
    </source>
</evidence>
<dbReference type="OrthoDB" id="424689at2759"/>
<accession>A0A1Q9DHJ4</accession>
<proteinExistence type="predicted"/>
<feature type="compositionally biased region" description="Basic residues" evidence="1">
    <location>
        <begin position="111"/>
        <end position="130"/>
    </location>
</feature>
<protein>
    <submittedName>
        <fullName evidence="2">Uncharacterized protein</fullName>
    </submittedName>
</protein>
<evidence type="ECO:0000313" key="3">
    <source>
        <dbReference type="Proteomes" id="UP000186817"/>
    </source>
</evidence>
<dbReference type="Proteomes" id="UP000186817">
    <property type="component" value="Unassembled WGS sequence"/>
</dbReference>
<feature type="region of interest" description="Disordered" evidence="1">
    <location>
        <begin position="94"/>
        <end position="141"/>
    </location>
</feature>
<dbReference type="EMBL" id="LSRX01000534">
    <property type="protein sequence ID" value="OLP94654.1"/>
    <property type="molecule type" value="Genomic_DNA"/>
</dbReference>
<evidence type="ECO:0000313" key="2">
    <source>
        <dbReference type="EMBL" id="OLP94654.1"/>
    </source>
</evidence>